<dbReference type="EMBL" id="VYXP01000001">
    <property type="protein sequence ID" value="KAA9134166.1"/>
    <property type="molecule type" value="Genomic_DNA"/>
</dbReference>
<accession>A0A5N0TJR9</accession>
<protein>
    <submittedName>
        <fullName evidence="2">Uncharacterized protein</fullName>
    </submittedName>
</protein>
<feature type="transmembrane region" description="Helical" evidence="1">
    <location>
        <begin position="105"/>
        <end position="123"/>
    </location>
</feature>
<gene>
    <name evidence="2" type="ORF">F3N42_01080</name>
</gene>
<evidence type="ECO:0000313" key="2">
    <source>
        <dbReference type="EMBL" id="KAA9134166.1"/>
    </source>
</evidence>
<feature type="transmembrane region" description="Helical" evidence="1">
    <location>
        <begin position="78"/>
        <end position="99"/>
    </location>
</feature>
<evidence type="ECO:0000256" key="1">
    <source>
        <dbReference type="SAM" id="Phobius"/>
    </source>
</evidence>
<dbReference type="Proteomes" id="UP000325372">
    <property type="component" value="Unassembled WGS sequence"/>
</dbReference>
<name>A0A5N0TJR9_9GAMM</name>
<sequence length="202" mass="21335">MSEKRAKVTFSTSQSWRVMAWSMVGVLLVLPAIAMRFTDEVNWSLGDFIFAAVLLISTGLAIEVGLRLSRTGLYRSGVTVAAVTALLLVWINGAVGIIGNEDNPANLAYLGVLGSALAGTLLAKFQARGMARALFTTACAHAAVMIAAPVLEWGPPGEPAIRTACVNAVFVMLWCLAAGLFWRADRKSTGGLPGSERPGRAD</sequence>
<keyword evidence="1" id="KW-1133">Transmembrane helix</keyword>
<feature type="transmembrane region" description="Helical" evidence="1">
    <location>
        <begin position="130"/>
        <end position="148"/>
    </location>
</feature>
<keyword evidence="1" id="KW-0812">Transmembrane</keyword>
<keyword evidence="1" id="KW-0472">Membrane</keyword>
<feature type="transmembrane region" description="Helical" evidence="1">
    <location>
        <begin position="20"/>
        <end position="37"/>
    </location>
</feature>
<keyword evidence="3" id="KW-1185">Reference proteome</keyword>
<feature type="transmembrane region" description="Helical" evidence="1">
    <location>
        <begin position="43"/>
        <end position="66"/>
    </location>
</feature>
<reference evidence="2 3" key="1">
    <citation type="submission" date="2019-09" db="EMBL/GenBank/DDBJ databases">
        <title>Wenzhouxiangella sp. Genome sequencing and assembly.</title>
        <authorList>
            <person name="Zhang R."/>
        </authorList>
    </citation>
    <scope>NUCLEOTIDE SEQUENCE [LARGE SCALE GENOMIC DNA]</scope>
    <source>
        <strain evidence="2 3">W260</strain>
    </source>
</reference>
<dbReference type="AlphaFoldDB" id="A0A5N0TJR9"/>
<evidence type="ECO:0000313" key="3">
    <source>
        <dbReference type="Proteomes" id="UP000325372"/>
    </source>
</evidence>
<comment type="caution">
    <text evidence="2">The sequence shown here is derived from an EMBL/GenBank/DDBJ whole genome shotgun (WGS) entry which is preliminary data.</text>
</comment>
<proteinExistence type="predicted"/>
<dbReference type="RefSeq" id="WP_150862524.1">
    <property type="nucleotide sequence ID" value="NZ_VYXP01000001.1"/>
</dbReference>
<organism evidence="2 3">
    <name type="scientific">Marinihelvus fidelis</name>
    <dbReference type="NCBI Taxonomy" id="2613842"/>
    <lineage>
        <taxon>Bacteria</taxon>
        <taxon>Pseudomonadati</taxon>
        <taxon>Pseudomonadota</taxon>
        <taxon>Gammaproteobacteria</taxon>
        <taxon>Chromatiales</taxon>
        <taxon>Wenzhouxiangellaceae</taxon>
        <taxon>Marinihelvus</taxon>
    </lineage>
</organism>
<feature type="transmembrane region" description="Helical" evidence="1">
    <location>
        <begin position="160"/>
        <end position="182"/>
    </location>
</feature>